<name>A0ABR2IAD6_9PEZI</name>
<evidence type="ECO:0000313" key="3">
    <source>
        <dbReference type="Proteomes" id="UP001390339"/>
    </source>
</evidence>
<dbReference type="EMBL" id="JAPCWZ010000006">
    <property type="protein sequence ID" value="KAK8859693.1"/>
    <property type="molecule type" value="Genomic_DNA"/>
</dbReference>
<dbReference type="Gene3D" id="1.10.510.10">
    <property type="entry name" value="Transferase(Phosphotransferase) domain 1"/>
    <property type="match status" value="1"/>
</dbReference>
<dbReference type="SMART" id="SM00220">
    <property type="entry name" value="S_TKc"/>
    <property type="match status" value="1"/>
</dbReference>
<evidence type="ECO:0000259" key="1">
    <source>
        <dbReference type="PROSITE" id="PS50011"/>
    </source>
</evidence>
<organism evidence="2 3">
    <name type="scientific">Apiospora arundinis</name>
    <dbReference type="NCBI Taxonomy" id="335852"/>
    <lineage>
        <taxon>Eukaryota</taxon>
        <taxon>Fungi</taxon>
        <taxon>Dikarya</taxon>
        <taxon>Ascomycota</taxon>
        <taxon>Pezizomycotina</taxon>
        <taxon>Sordariomycetes</taxon>
        <taxon>Xylariomycetidae</taxon>
        <taxon>Amphisphaeriales</taxon>
        <taxon>Apiosporaceae</taxon>
        <taxon>Apiospora</taxon>
    </lineage>
</organism>
<keyword evidence="3" id="KW-1185">Reference proteome</keyword>
<feature type="domain" description="Protein kinase" evidence="1">
    <location>
        <begin position="29"/>
        <end position="282"/>
    </location>
</feature>
<protein>
    <submittedName>
        <fullName evidence="2">Serine/threonine-protein kinase-like protein</fullName>
    </submittedName>
</protein>
<dbReference type="PANTHER" id="PTHR44167">
    <property type="entry name" value="OVARIAN-SPECIFIC SERINE/THREONINE-PROTEIN KINASE LOK-RELATED"/>
    <property type="match status" value="1"/>
</dbReference>
<dbReference type="InterPro" id="IPR011009">
    <property type="entry name" value="Kinase-like_dom_sf"/>
</dbReference>
<accession>A0ABR2IAD6</accession>
<evidence type="ECO:0000313" key="2">
    <source>
        <dbReference type="EMBL" id="KAK8859693.1"/>
    </source>
</evidence>
<dbReference type="SUPFAM" id="SSF56112">
    <property type="entry name" value="Protein kinase-like (PK-like)"/>
    <property type="match status" value="1"/>
</dbReference>
<comment type="caution">
    <text evidence="2">The sequence shown here is derived from an EMBL/GenBank/DDBJ whole genome shotgun (WGS) entry which is preliminary data.</text>
</comment>
<gene>
    <name evidence="2" type="ORF">PGQ11_010427</name>
</gene>
<reference evidence="2 3" key="1">
    <citation type="journal article" date="2024" name="IMA Fungus">
        <title>Apiospora arundinis, a panoply of carbohydrate-active enzymes and secondary metabolites.</title>
        <authorList>
            <person name="Sorensen T."/>
            <person name="Petersen C."/>
            <person name="Muurmann A.T."/>
            <person name="Christiansen J.V."/>
            <person name="Brundto M.L."/>
            <person name="Overgaard C.K."/>
            <person name="Boysen A.T."/>
            <person name="Wollenberg R.D."/>
            <person name="Larsen T.O."/>
            <person name="Sorensen J.L."/>
            <person name="Nielsen K.L."/>
            <person name="Sondergaard T.E."/>
        </authorList>
    </citation>
    <scope>NUCLEOTIDE SEQUENCE [LARGE SCALE GENOMIC DNA]</scope>
    <source>
        <strain evidence="2 3">AAU 773</strain>
    </source>
</reference>
<dbReference type="InterPro" id="IPR000719">
    <property type="entry name" value="Prot_kinase_dom"/>
</dbReference>
<dbReference type="Pfam" id="PF00069">
    <property type="entry name" value="Pkinase"/>
    <property type="match status" value="1"/>
</dbReference>
<dbReference type="Proteomes" id="UP001390339">
    <property type="component" value="Unassembled WGS sequence"/>
</dbReference>
<dbReference type="PANTHER" id="PTHR44167:SF24">
    <property type="entry name" value="SERINE_THREONINE-PROTEIN KINASE CHK2"/>
    <property type="match status" value="1"/>
</dbReference>
<dbReference type="PROSITE" id="PS50011">
    <property type="entry name" value="PROTEIN_KINASE_DOM"/>
    <property type="match status" value="1"/>
</dbReference>
<sequence>MSKSNDFMDCDSAMAPQPPRIKDVGSFTMMGESFEDDGSGNLAFKCTKLLLIDQTTHRAWVGTANIPKKQLKLEQAVNCLRPVPNHHIYPTVTPDLPLVASAKYVSSPDDWIKRPEIFVYSQVTGTTMIADDFMEEIRILQTIHESPHPNIVKFKGCIEDADRVVAVLLKRYRITLEVRVEGYNQPAFDARACLREIEAGIEHLHSLGLAHNDLNPSNIMVDEHDKPVIVDMGSCRRIGQELHQMGTPDWNEGFEECSSVVNDQIGLECLSEWLLNGGERSG</sequence>
<proteinExistence type="predicted"/>